<reference evidence="3" key="1">
    <citation type="submission" date="2013-10" db="EMBL/GenBank/DDBJ databases">
        <title>Genomic analysis of the causative agents of coccidiosis in chickens.</title>
        <authorList>
            <person name="Reid A.J."/>
            <person name="Blake D."/>
            <person name="Billington K."/>
            <person name="Browne H."/>
            <person name="Dunn M."/>
            <person name="Hung S."/>
            <person name="Kawahara F."/>
            <person name="Miranda-Saavedra D."/>
            <person name="Mourier T."/>
            <person name="Nagra H."/>
            <person name="Otto T.D."/>
            <person name="Rawlings N."/>
            <person name="Sanchez A."/>
            <person name="Sanders M."/>
            <person name="Subramaniam C."/>
            <person name="Tay Y."/>
            <person name="Dear P."/>
            <person name="Doerig C."/>
            <person name="Gruber A."/>
            <person name="Parkinson J."/>
            <person name="Shirley M."/>
            <person name="Wan K.L."/>
            <person name="Berriman M."/>
            <person name="Tomley F."/>
            <person name="Pain A."/>
        </authorList>
    </citation>
    <scope>NUCLEOTIDE SEQUENCE [LARGE SCALE GENOMIC DNA]</scope>
    <source>
        <strain evidence="3">Houghton</strain>
    </source>
</reference>
<accession>U6MWN6</accession>
<evidence type="ECO:0000313" key="4">
    <source>
        <dbReference type="Proteomes" id="UP000030754"/>
    </source>
</evidence>
<organism evidence="3 4">
    <name type="scientific">Eimeria necatrix</name>
    <dbReference type="NCBI Taxonomy" id="51315"/>
    <lineage>
        <taxon>Eukaryota</taxon>
        <taxon>Sar</taxon>
        <taxon>Alveolata</taxon>
        <taxon>Apicomplexa</taxon>
        <taxon>Conoidasida</taxon>
        <taxon>Coccidia</taxon>
        <taxon>Eucoccidiorida</taxon>
        <taxon>Eimeriorina</taxon>
        <taxon>Eimeriidae</taxon>
        <taxon>Eimeria</taxon>
    </lineage>
</organism>
<evidence type="ECO:0000256" key="2">
    <source>
        <dbReference type="SAM" id="SignalP"/>
    </source>
</evidence>
<dbReference type="AlphaFoldDB" id="U6MWN6"/>
<dbReference type="Proteomes" id="UP000030754">
    <property type="component" value="Unassembled WGS sequence"/>
</dbReference>
<name>U6MWN6_9EIME</name>
<dbReference type="GeneID" id="25475845"/>
<gene>
    <name evidence="3" type="ORF">ENH_00057030</name>
</gene>
<dbReference type="VEuPathDB" id="ToxoDB:ENH_00057030"/>
<protein>
    <submittedName>
        <fullName evidence="3">Uncharacterized protein</fullName>
    </submittedName>
</protein>
<sequence>MKAPLLLLLLACVVLQQCSSSAARRLLAADDAAVYRLLGHPALQPLSHLAAQLELLQAATPCLLRAAAAAAAAAAGAPEAAAAACAQALRLRARQLRPILKDPAARGEAADEQARQLAEAAQAVHEAVAQSGSCAELPGLDVEEALEAAQREAKESPALGGCSSSSSSSSCSSSSSSHGLAARFVIQEFIPHSETLFSISEGIKDLGARGKPQGGAAALQFLSESWKNVKDKVAAAGSRLLQQVQHARQAVLQQRSSGEAQRLAALAKFAEKVRGQRGENSKKLFFLLNLIQFNPQDLARKLQAMQLAFEVETVLPHFQYLHSDLESAKNKLSLQTEVEGLLLRVRAQAAAALGLQHAAKEEDQMDLMAPLVRFQELENYAKSEEKQNKFLHELSHLRNRLRKLHQEAARLRK</sequence>
<keyword evidence="4" id="KW-1185">Reference proteome</keyword>
<proteinExistence type="predicted"/>
<feature type="chain" id="PRO_5004676406" evidence="2">
    <location>
        <begin position="24"/>
        <end position="413"/>
    </location>
</feature>
<evidence type="ECO:0000313" key="3">
    <source>
        <dbReference type="EMBL" id="CDJ68657.1"/>
    </source>
</evidence>
<feature type="signal peptide" evidence="2">
    <location>
        <begin position="1"/>
        <end position="23"/>
    </location>
</feature>
<dbReference type="RefSeq" id="XP_013437124.1">
    <property type="nucleotide sequence ID" value="XM_013581670.1"/>
</dbReference>
<feature type="compositionally biased region" description="Low complexity" evidence="1">
    <location>
        <begin position="162"/>
        <end position="173"/>
    </location>
</feature>
<dbReference type="OrthoDB" id="354588at2759"/>
<feature type="region of interest" description="Disordered" evidence="1">
    <location>
        <begin position="148"/>
        <end position="173"/>
    </location>
</feature>
<evidence type="ECO:0000256" key="1">
    <source>
        <dbReference type="SAM" id="MobiDB-lite"/>
    </source>
</evidence>
<dbReference type="EMBL" id="HG725582">
    <property type="protein sequence ID" value="CDJ68657.1"/>
    <property type="molecule type" value="Genomic_DNA"/>
</dbReference>
<reference evidence="3" key="2">
    <citation type="submission" date="2013-10" db="EMBL/GenBank/DDBJ databases">
        <authorList>
            <person name="Aslett M."/>
        </authorList>
    </citation>
    <scope>NUCLEOTIDE SEQUENCE [LARGE SCALE GENOMIC DNA]</scope>
    <source>
        <strain evidence="3">Houghton</strain>
    </source>
</reference>
<keyword evidence="2" id="KW-0732">Signal</keyword>